<proteinExistence type="predicted"/>
<dbReference type="OrthoDB" id="8681648at2"/>
<feature type="transmembrane region" description="Helical" evidence="1">
    <location>
        <begin position="192"/>
        <end position="211"/>
    </location>
</feature>
<gene>
    <name evidence="3" type="ORF">EV675_4349</name>
</gene>
<evidence type="ECO:0000313" key="4">
    <source>
        <dbReference type="Proteomes" id="UP000292445"/>
    </source>
</evidence>
<comment type="caution">
    <text evidence="3">The sequence shown here is derived from an EMBL/GenBank/DDBJ whole genome shotgun (WGS) entry which is preliminary data.</text>
</comment>
<evidence type="ECO:0000313" key="3">
    <source>
        <dbReference type="EMBL" id="RZS81721.1"/>
    </source>
</evidence>
<feature type="transmembrane region" description="Helical" evidence="1">
    <location>
        <begin position="289"/>
        <end position="307"/>
    </location>
</feature>
<protein>
    <submittedName>
        <fullName evidence="3">Uncharacterized protein DUF4401</fullName>
    </submittedName>
</protein>
<feature type="transmembrane region" description="Helical" evidence="1">
    <location>
        <begin position="37"/>
        <end position="58"/>
    </location>
</feature>
<evidence type="ECO:0000259" key="2">
    <source>
        <dbReference type="Pfam" id="PF14351"/>
    </source>
</evidence>
<dbReference type="EMBL" id="SGXC01000002">
    <property type="protein sequence ID" value="RZS81721.1"/>
    <property type="molecule type" value="Genomic_DNA"/>
</dbReference>
<accession>A0A4Q7NF01</accession>
<feature type="transmembrane region" description="Helical" evidence="1">
    <location>
        <begin position="319"/>
        <end position="339"/>
    </location>
</feature>
<dbReference type="Pfam" id="PF14351">
    <property type="entry name" value="DUF4401"/>
    <property type="match status" value="1"/>
</dbReference>
<keyword evidence="4" id="KW-1185">Reference proteome</keyword>
<organism evidence="3 4">
    <name type="scientific">Pigmentiphaga kullae</name>
    <dbReference type="NCBI Taxonomy" id="151784"/>
    <lineage>
        <taxon>Bacteria</taxon>
        <taxon>Pseudomonadati</taxon>
        <taxon>Pseudomonadota</taxon>
        <taxon>Betaproteobacteria</taxon>
        <taxon>Burkholderiales</taxon>
        <taxon>Alcaligenaceae</taxon>
        <taxon>Pigmentiphaga</taxon>
    </lineage>
</organism>
<name>A0A4Q7NF01_9BURK</name>
<feature type="transmembrane region" description="Helical" evidence="1">
    <location>
        <begin position="223"/>
        <end position="241"/>
    </location>
</feature>
<keyword evidence="1" id="KW-0812">Transmembrane</keyword>
<reference evidence="3 4" key="1">
    <citation type="submission" date="2019-02" db="EMBL/GenBank/DDBJ databases">
        <title>Genomic Encyclopedia of Type Strains, Phase IV (KMG-IV): sequencing the most valuable type-strain genomes for metagenomic binning, comparative biology and taxonomic classification.</title>
        <authorList>
            <person name="Goeker M."/>
        </authorList>
    </citation>
    <scope>NUCLEOTIDE SEQUENCE [LARGE SCALE GENOMIC DNA]</scope>
    <source>
        <strain evidence="3 4">K24</strain>
    </source>
</reference>
<feature type="transmembrane region" description="Helical" evidence="1">
    <location>
        <begin position="119"/>
        <end position="149"/>
    </location>
</feature>
<dbReference type="RefSeq" id="WP_130359692.1">
    <property type="nucleotide sequence ID" value="NZ_SGXC01000002.1"/>
</dbReference>
<feature type="transmembrane region" description="Helical" evidence="1">
    <location>
        <begin position="64"/>
        <end position="82"/>
    </location>
</feature>
<feature type="transmembrane region" description="Helical" evidence="1">
    <location>
        <begin position="253"/>
        <end position="277"/>
    </location>
</feature>
<dbReference type="AlphaFoldDB" id="A0A4Q7NF01"/>
<evidence type="ECO:0000256" key="1">
    <source>
        <dbReference type="SAM" id="Phobius"/>
    </source>
</evidence>
<dbReference type="Proteomes" id="UP000292445">
    <property type="component" value="Unassembled WGS sequence"/>
</dbReference>
<keyword evidence="1" id="KW-1133">Transmembrane helix</keyword>
<keyword evidence="1" id="KW-0472">Membrane</keyword>
<dbReference type="InterPro" id="IPR025513">
    <property type="entry name" value="DUF4401"/>
</dbReference>
<feature type="domain" description="DUF4401" evidence="2">
    <location>
        <begin position="32"/>
        <end position="333"/>
    </location>
</feature>
<sequence length="345" mass="36277">MNGLPQVWDALRRQGLAEGDVPPAMPDEAATPWHVRLMLGVCGWLGGLLLLVFAGLVMPDPFDSHSLVVVGALLLIVARMLLHGQPPELREQFALSLCLAGYGAVAVAGAAWLSVWGTFLAAAGLGLVLAVVMPNAIARCFGVLALLLAGEGCLRELGWPSPVPAIAAWTCAAAWLEETRWAHRLGQSQAPLAWGATLALWGLGLAGALLPGMDLSVPPAWRGLAWAAYLLAALPLAWVAWRLSARARPAVRGWAAGTACVLVLVGAWVPGAAFGLMTALLGHARARTPLWVGGLLVALWSMGWFYYAQAWSLPRKAAVLLALGGVLLLAWRGIVRLGAPEAGHE</sequence>